<feature type="domain" description="Phosphoesterase HXTX" evidence="3">
    <location>
        <begin position="16"/>
        <end position="60"/>
    </location>
</feature>
<dbReference type="Pfam" id="PF02834">
    <property type="entry name" value="LigT_PEase"/>
    <property type="match status" value="1"/>
</dbReference>
<evidence type="ECO:0000256" key="1">
    <source>
        <dbReference type="ARBA" id="ARBA00022801"/>
    </source>
</evidence>
<dbReference type="HAMAP" id="MF_01940">
    <property type="entry name" value="RNA_CPDase"/>
    <property type="match status" value="1"/>
</dbReference>
<dbReference type="SUPFAM" id="SSF55144">
    <property type="entry name" value="LigT-like"/>
    <property type="match status" value="1"/>
</dbReference>
<evidence type="ECO:0000256" key="2">
    <source>
        <dbReference type="HAMAP-Rule" id="MF_01940"/>
    </source>
</evidence>
<dbReference type="PANTHER" id="PTHR35561">
    <property type="entry name" value="RNA 2',3'-CYCLIC PHOSPHODIESTERASE"/>
    <property type="match status" value="1"/>
</dbReference>
<comment type="caution">
    <text evidence="2">Lacks conserved residue(s) required for the propagation of feature annotation.</text>
</comment>
<organism evidence="4 5">
    <name type="scientific">Cognaticolwellia beringensis</name>
    <dbReference type="NCBI Taxonomy" id="1967665"/>
    <lineage>
        <taxon>Bacteria</taxon>
        <taxon>Pseudomonadati</taxon>
        <taxon>Pseudomonadota</taxon>
        <taxon>Gammaproteobacteria</taxon>
        <taxon>Alteromonadales</taxon>
        <taxon>Colwelliaceae</taxon>
        <taxon>Cognaticolwellia</taxon>
    </lineage>
</organism>
<dbReference type="InterPro" id="IPR014051">
    <property type="entry name" value="Phosphoesterase_HXTX"/>
</dbReference>
<feature type="short sequence motif" description="HXTX 1" evidence="2">
    <location>
        <begin position="40"/>
        <end position="43"/>
    </location>
</feature>
<dbReference type="GO" id="GO:0004113">
    <property type="term" value="F:2',3'-cyclic-nucleotide 3'-phosphodiesterase activity"/>
    <property type="evidence" value="ECO:0007669"/>
    <property type="project" value="InterPro"/>
</dbReference>
<dbReference type="KEGG" id="cber:B5D82_11485"/>
<comment type="catalytic activity">
    <reaction evidence="2">
        <text>a 3'-end 2',3'-cyclophospho-ribonucleotide-RNA + H2O = a 3'-end 2'-phospho-ribonucleotide-RNA + H(+)</text>
        <dbReference type="Rhea" id="RHEA:11828"/>
        <dbReference type="Rhea" id="RHEA-COMP:10464"/>
        <dbReference type="Rhea" id="RHEA-COMP:17353"/>
        <dbReference type="ChEBI" id="CHEBI:15377"/>
        <dbReference type="ChEBI" id="CHEBI:15378"/>
        <dbReference type="ChEBI" id="CHEBI:83064"/>
        <dbReference type="ChEBI" id="CHEBI:173113"/>
        <dbReference type="EC" id="3.1.4.58"/>
    </reaction>
</comment>
<dbReference type="AlphaFoldDB" id="A0A222G952"/>
<dbReference type="RefSeq" id="WP_081151667.1">
    <property type="nucleotide sequence ID" value="NZ_CP020465.1"/>
</dbReference>
<comment type="function">
    <text evidence="2">Hydrolyzes RNA 2',3'-cyclic phosphodiester to an RNA 2'-phosphomonoester.</text>
</comment>
<dbReference type="InterPro" id="IPR009097">
    <property type="entry name" value="Cyclic_Pdiesterase"/>
</dbReference>
<sequence length="191" mass="22036">MNKRMFLALDISGADKAKIAQWREQYLSLPFRAIDKQNFHVTLAFLGLVNKDQQANLEKLISQQHNLIQQQLTPLVEETKTLSLLLSKVGYFKTAQVLHLMPTVCPDWLIYLNKTMVELSFKCDISIENKGYLPHLSLYRKAKHSLSNTNKTLEKTAFKQPLSITSFSLYHSYSSEIGVRYEPVKTWKINS</sequence>
<dbReference type="Proteomes" id="UP000202259">
    <property type="component" value="Chromosome"/>
</dbReference>
<feature type="active site" description="Proton acceptor" evidence="2">
    <location>
        <position position="135"/>
    </location>
</feature>
<evidence type="ECO:0000313" key="4">
    <source>
        <dbReference type="EMBL" id="ASP48331.1"/>
    </source>
</evidence>
<keyword evidence="1 2" id="KW-0378">Hydrolase</keyword>
<dbReference type="Gene3D" id="3.90.1140.10">
    <property type="entry name" value="Cyclic phosphodiesterase"/>
    <property type="match status" value="1"/>
</dbReference>
<protein>
    <recommendedName>
        <fullName evidence="2">RNA 2',3'-cyclic phosphodiesterase</fullName>
        <shortName evidence="2">RNA 2',3'-CPDase</shortName>
        <ecNumber evidence="2">3.1.4.58</ecNumber>
    </recommendedName>
</protein>
<dbReference type="GO" id="GO:0008664">
    <property type="term" value="F:RNA 2',3'-cyclic 3'-phosphodiesterase activity"/>
    <property type="evidence" value="ECO:0007669"/>
    <property type="project" value="UniProtKB-EC"/>
</dbReference>
<dbReference type="EMBL" id="CP020465">
    <property type="protein sequence ID" value="ASP48331.1"/>
    <property type="molecule type" value="Genomic_DNA"/>
</dbReference>
<name>A0A222G952_9GAMM</name>
<feature type="active site" description="Proton donor" evidence="2">
    <location>
        <position position="40"/>
    </location>
</feature>
<dbReference type="EC" id="3.1.4.58" evidence="2"/>
<proteinExistence type="inferred from homology"/>
<evidence type="ECO:0000259" key="3">
    <source>
        <dbReference type="Pfam" id="PF02834"/>
    </source>
</evidence>
<accession>A0A222G952</accession>
<reference evidence="4 5" key="1">
    <citation type="submission" date="2017-08" db="EMBL/GenBank/DDBJ databases">
        <title>Complete genome of Colwellia sp. NB097-1, a psychrophile bacterium ioslated from Bering Sea.</title>
        <authorList>
            <person name="Chen X."/>
        </authorList>
    </citation>
    <scope>NUCLEOTIDE SEQUENCE [LARGE SCALE GENOMIC DNA]</scope>
    <source>
        <strain evidence="4 5">NB097-1</strain>
    </source>
</reference>
<dbReference type="NCBIfam" id="TIGR02258">
    <property type="entry name" value="2_5_ligase"/>
    <property type="match status" value="1"/>
</dbReference>
<evidence type="ECO:0000313" key="5">
    <source>
        <dbReference type="Proteomes" id="UP000202259"/>
    </source>
</evidence>
<dbReference type="OrthoDB" id="7061261at2"/>
<comment type="similarity">
    <text evidence="2">Belongs to the 2H phosphoesterase superfamily. ThpR family.</text>
</comment>
<keyword evidence="5" id="KW-1185">Reference proteome</keyword>
<dbReference type="PANTHER" id="PTHR35561:SF1">
    <property type="entry name" value="RNA 2',3'-CYCLIC PHOSPHODIESTERASE"/>
    <property type="match status" value="1"/>
</dbReference>
<gene>
    <name evidence="4" type="ORF">B5D82_11485</name>
</gene>
<dbReference type="InterPro" id="IPR004175">
    <property type="entry name" value="RNA_CPDase"/>
</dbReference>